<name>A0A8J7YES4_9EURY</name>
<protein>
    <submittedName>
        <fullName evidence="2">Uncharacterized protein</fullName>
    </submittedName>
</protein>
<evidence type="ECO:0000256" key="1">
    <source>
        <dbReference type="SAM" id="MobiDB-lite"/>
    </source>
</evidence>
<dbReference type="Proteomes" id="UP000783863">
    <property type="component" value="Unassembled WGS sequence"/>
</dbReference>
<gene>
    <name evidence="2" type="ORF">EGD98_00070</name>
</gene>
<dbReference type="InterPro" id="IPR041025">
    <property type="entry name" value="HNH_repeat"/>
</dbReference>
<dbReference type="AlphaFoldDB" id="A0A8J7YES4"/>
<reference evidence="2" key="1">
    <citation type="submission" date="2021-06" db="EMBL/GenBank/DDBJ databases">
        <title>Halomicroarcula sp. F24A a new haloarchaeum isolated from saline soil.</title>
        <authorList>
            <person name="Duran-Viseras A."/>
            <person name="Sanchez-Porro C."/>
            <person name="Ventosa A."/>
        </authorList>
    </citation>
    <scope>NUCLEOTIDE SEQUENCE</scope>
    <source>
        <strain evidence="2">F24A</strain>
    </source>
</reference>
<accession>A0A8J7YES4</accession>
<feature type="compositionally biased region" description="Low complexity" evidence="1">
    <location>
        <begin position="445"/>
        <end position="467"/>
    </location>
</feature>
<organism evidence="2 3">
    <name type="scientific">Haloarcula salinisoli</name>
    <dbReference type="NCBI Taxonomy" id="2487746"/>
    <lineage>
        <taxon>Archaea</taxon>
        <taxon>Methanobacteriati</taxon>
        <taxon>Methanobacteriota</taxon>
        <taxon>Stenosarchaea group</taxon>
        <taxon>Halobacteria</taxon>
        <taxon>Halobacteriales</taxon>
        <taxon>Haloarculaceae</taxon>
        <taxon>Haloarcula</taxon>
    </lineage>
</organism>
<feature type="region of interest" description="Disordered" evidence="1">
    <location>
        <begin position="1"/>
        <end position="30"/>
    </location>
</feature>
<dbReference type="EMBL" id="RKLQ01000001">
    <property type="protein sequence ID" value="MBX0302056.1"/>
    <property type="molecule type" value="Genomic_DNA"/>
</dbReference>
<feature type="region of interest" description="Disordered" evidence="1">
    <location>
        <begin position="321"/>
        <end position="494"/>
    </location>
</feature>
<feature type="compositionally biased region" description="Low complexity" evidence="1">
    <location>
        <begin position="322"/>
        <end position="413"/>
    </location>
</feature>
<feature type="compositionally biased region" description="Gly residues" evidence="1">
    <location>
        <begin position="414"/>
        <end position="442"/>
    </location>
</feature>
<comment type="caution">
    <text evidence="2">The sequence shown here is derived from an EMBL/GenBank/DDBJ whole genome shotgun (WGS) entry which is preliminary data.</text>
</comment>
<dbReference type="RefSeq" id="WP_220586307.1">
    <property type="nucleotide sequence ID" value="NZ_RKLQ01000001.1"/>
</dbReference>
<proteinExistence type="predicted"/>
<feature type="compositionally biased region" description="Gly residues" evidence="1">
    <location>
        <begin position="484"/>
        <end position="494"/>
    </location>
</feature>
<evidence type="ECO:0000313" key="3">
    <source>
        <dbReference type="Proteomes" id="UP000783863"/>
    </source>
</evidence>
<dbReference type="Pfam" id="PF18780">
    <property type="entry name" value="HNH_repeat"/>
    <property type="match status" value="2"/>
</dbReference>
<sequence length="494" mass="51297">MTLEEWMRQKESLESDRTASEKQRQSEDRPAVYTVSEALMSSFDRICEGLPLTVGQTSHSGLQAEYIGVIRRVDESLDRVITAADIERETQYNIAHITETFGGWHAALEAAGIEIESQVRLEIARLYRELGHPPSPAEMNEHGYLSSTMVANTFDSYDQAVEQVVSTSDPTPYRDGLASHTARIVPAGTLLADYTDRLPAPAAVTERTGTALRRTRDSSTRVIETVATRVSEIDSPSALSGAALLPDAPTRSVQTVLPDTGESFGRLRETATDVSQERRDFLKYAGLSVTIAAGTSSSDVLFGSDSDPEYALSFGYGGIPLGSSGQSDGDSQAGAPAPQPTTTAEQTQTPADTQTPVTERTPTPTATTTPTPDDSTAGDNSTGSDSGTTSGTSDTDTTTDSDTSTSSGSTDSGSGSGGDTGDSDSGSGGDTGDSGSGSGGDTGDSDSGSGDDTGDSDSGSGDDTTSTEPNRYNADFNTAEQGYGEQGYGGATSA</sequence>
<evidence type="ECO:0000313" key="2">
    <source>
        <dbReference type="EMBL" id="MBX0302056.1"/>
    </source>
</evidence>
<keyword evidence="3" id="KW-1185">Reference proteome</keyword>